<evidence type="ECO:0008006" key="4">
    <source>
        <dbReference type="Google" id="ProtNLM"/>
    </source>
</evidence>
<comment type="caution">
    <text evidence="2">The sequence shown here is derived from an EMBL/GenBank/DDBJ whole genome shotgun (WGS) entry which is preliminary data.</text>
</comment>
<dbReference type="OrthoDB" id="409164at2759"/>
<keyword evidence="3" id="KW-1185">Reference proteome</keyword>
<keyword evidence="1" id="KW-0812">Transmembrane</keyword>
<dbReference type="Proteomes" id="UP000601435">
    <property type="component" value="Unassembled WGS sequence"/>
</dbReference>
<gene>
    <name evidence="2" type="ORF">SNEC2469_LOCUS22803</name>
</gene>
<keyword evidence="1" id="KW-0472">Membrane</keyword>
<feature type="transmembrane region" description="Helical" evidence="1">
    <location>
        <begin position="476"/>
        <end position="498"/>
    </location>
</feature>
<sequence>MRATLSESLQLGSLALIDVAVKALHDPDPGDDQAEITWRSRFASYLVYEHYMQRHGFITSLTIQRSFLMPMRMALAGEIVTVLDSTIMLTGRMIDSLSSVALGTIILSISRSHLGATKTEDFRVVTGHELAVATSTSANVYWLVSGNASIVESNMTGRYELELQGDHNHIENSHFGACYGSCVSISSRQSALVGSSMQTAVSVVGKFGAHLEIRDVEVFDVYTPFLQYLDIYEGPTMLDVTFTMVKFRNVWSAVKIDASQWKLTMQGVTMEDVTSSGLTLQSRNESDRGIAQLRDVSMHSIMGVGLVLDRTILNITGMTCRECSVGITARASSLNLSGVDIPGKHKQCNGIILKSSRLEANDVRMTNLAAGLLLKSSTVHLEDVFITDNALGVLPVNTTGTISGLVYFNDAADELCQDHNGYKACPKVEHPSAAMEVHHSKALMLSLLACLVATISAVQGLKLLYTEKALSLRMFLWMLGCGLWPVVMIGAVNVLLVIRRAVQEQEAKQRPNLEEFVGPENKMMWRLLFLLIWSAGGILYVFFDVFLNRHGLMLTGDARRRKELDEKKARLKKRLDNQSLRGRMQSLHCKLFAAVDCRKADATEIFQEMKDLAEEEASNLAGWFEDQRQVYQEDDGGARMEKLEKRPDTVLDIFLA</sequence>
<dbReference type="EMBL" id="CAJNJA010041867">
    <property type="protein sequence ID" value="CAE7778671.1"/>
    <property type="molecule type" value="Genomic_DNA"/>
</dbReference>
<feature type="transmembrane region" description="Helical" evidence="1">
    <location>
        <begin position="523"/>
        <end position="543"/>
    </location>
</feature>
<evidence type="ECO:0000313" key="3">
    <source>
        <dbReference type="Proteomes" id="UP000601435"/>
    </source>
</evidence>
<dbReference type="AlphaFoldDB" id="A0A812YA94"/>
<keyword evidence="1" id="KW-1133">Transmembrane helix</keyword>
<organism evidence="2 3">
    <name type="scientific">Symbiodinium necroappetens</name>
    <dbReference type="NCBI Taxonomy" id="1628268"/>
    <lineage>
        <taxon>Eukaryota</taxon>
        <taxon>Sar</taxon>
        <taxon>Alveolata</taxon>
        <taxon>Dinophyceae</taxon>
        <taxon>Suessiales</taxon>
        <taxon>Symbiodiniaceae</taxon>
        <taxon>Symbiodinium</taxon>
    </lineage>
</organism>
<accession>A0A812YA94</accession>
<evidence type="ECO:0000313" key="2">
    <source>
        <dbReference type="EMBL" id="CAE7778671.1"/>
    </source>
</evidence>
<evidence type="ECO:0000256" key="1">
    <source>
        <dbReference type="SAM" id="Phobius"/>
    </source>
</evidence>
<reference evidence="2" key="1">
    <citation type="submission" date="2021-02" db="EMBL/GenBank/DDBJ databases">
        <authorList>
            <person name="Dougan E. K."/>
            <person name="Rhodes N."/>
            <person name="Thang M."/>
            <person name="Chan C."/>
        </authorList>
    </citation>
    <scope>NUCLEOTIDE SEQUENCE</scope>
</reference>
<feature type="non-terminal residue" evidence="2">
    <location>
        <position position="1"/>
    </location>
</feature>
<name>A0A812YA94_9DINO</name>
<feature type="transmembrane region" description="Helical" evidence="1">
    <location>
        <begin position="442"/>
        <end position="464"/>
    </location>
</feature>
<proteinExistence type="predicted"/>
<protein>
    <recommendedName>
        <fullName evidence="4">Right handed beta helix domain-containing protein</fullName>
    </recommendedName>
</protein>